<keyword evidence="3" id="KW-0862">Zinc</keyword>
<evidence type="ECO:0000256" key="5">
    <source>
        <dbReference type="ARBA" id="ARBA00023125"/>
    </source>
</evidence>
<comment type="subcellular location">
    <subcellularLocation>
        <location evidence="1">Nucleus</location>
    </subcellularLocation>
</comment>
<keyword evidence="10" id="KW-1185">Reference proteome</keyword>
<dbReference type="PANTHER" id="PTHR47782:SF12">
    <property type="entry name" value="ZN(II)2CYS6 TRANSCRIPTION FACTOR (EUROFUNG)"/>
    <property type="match status" value="1"/>
</dbReference>
<organism evidence="9 10">
    <name type="scientific">Kwoniella mangroviensis CBS 10435</name>
    <dbReference type="NCBI Taxonomy" id="1331196"/>
    <lineage>
        <taxon>Eukaryota</taxon>
        <taxon>Fungi</taxon>
        <taxon>Dikarya</taxon>
        <taxon>Basidiomycota</taxon>
        <taxon>Agaricomycotina</taxon>
        <taxon>Tremellomycetes</taxon>
        <taxon>Tremellales</taxon>
        <taxon>Cryptococcaceae</taxon>
        <taxon>Kwoniella</taxon>
    </lineage>
</organism>
<accession>A0A1B9IEE9</accession>
<evidence type="ECO:0000256" key="1">
    <source>
        <dbReference type="ARBA" id="ARBA00004123"/>
    </source>
</evidence>
<evidence type="ECO:0000256" key="7">
    <source>
        <dbReference type="ARBA" id="ARBA00023242"/>
    </source>
</evidence>
<dbReference type="SMART" id="SM00906">
    <property type="entry name" value="Fungal_trans"/>
    <property type="match status" value="1"/>
</dbReference>
<dbReference type="Pfam" id="PF04082">
    <property type="entry name" value="Fungal_trans"/>
    <property type="match status" value="1"/>
</dbReference>
<evidence type="ECO:0000256" key="3">
    <source>
        <dbReference type="ARBA" id="ARBA00022833"/>
    </source>
</evidence>
<keyword evidence="7" id="KW-0539">Nucleus</keyword>
<sequence>MFTPSNDLERCAEVGHIVGSMSGITIAALVSSSLSLYGEVVMGDAVDSQTQHPTGRPPIIACFPPVDLLSSYITGYLTSVHQWYPIIDLNLLGDSLHAMYQSREHMDLFPRFVILMVAALAPPNPDDMNDPADYFRFAITLVPSLLASKTLDGIKVLLLLCIYGMRSWQCSAAQDVNTWELIGMAMRLAVSIGLTRNNEKWSFTLAEVEHRRKVWWSLYSMERYIAIMTGRILSIRNEGIDALMPQTLYETLPDRLLAFLPKSLTAVDYRPFVHLIEQRRLLGDVLETVYITKIVNWARQLLELADPNSVTRDVLQLAFHQMTLFLHRPSPSFPCPPDQVLNVCMGAARASIRIGARAVEHQLVHQVLPGWQGFSIVFSSGITLLYCSWSSPGCANAIQGVDTNLPDPDIELCRATLKSLAVVKPAQRYGMLFERLMNAFNRISRISILDVLQATTAPVDPLYTVAEAIGLDLHQDIQLDQQAVEYINSLLQMDIQSQAPG</sequence>
<reference evidence="10" key="2">
    <citation type="submission" date="2013-12" db="EMBL/GenBank/DDBJ databases">
        <title>Evolution of pathogenesis and genome organization in the Tremellales.</title>
        <authorList>
            <person name="Cuomo C."/>
            <person name="Litvintseva A."/>
            <person name="Heitman J."/>
            <person name="Chen Y."/>
            <person name="Sun S."/>
            <person name="Springer D."/>
            <person name="Dromer F."/>
            <person name="Young S."/>
            <person name="Zeng Q."/>
            <person name="Chapman S."/>
            <person name="Gujja S."/>
            <person name="Saif S."/>
            <person name="Birren B."/>
        </authorList>
    </citation>
    <scope>NUCLEOTIDE SEQUENCE [LARGE SCALE GENOMIC DNA]</scope>
    <source>
        <strain evidence="10">CBS 10435</strain>
    </source>
</reference>
<evidence type="ECO:0000313" key="10">
    <source>
        <dbReference type="Proteomes" id="UP000092583"/>
    </source>
</evidence>
<dbReference type="CDD" id="cd12148">
    <property type="entry name" value="fungal_TF_MHR"/>
    <property type="match status" value="1"/>
</dbReference>
<evidence type="ECO:0000256" key="4">
    <source>
        <dbReference type="ARBA" id="ARBA00023015"/>
    </source>
</evidence>
<dbReference type="EMBL" id="KV700097">
    <property type="protein sequence ID" value="OCF54009.1"/>
    <property type="molecule type" value="Genomic_DNA"/>
</dbReference>
<reference evidence="9 10" key="1">
    <citation type="submission" date="2013-07" db="EMBL/GenBank/DDBJ databases">
        <title>The Genome Sequence of Kwoniella mangroviensis CBS10435.</title>
        <authorList>
            <consortium name="The Broad Institute Genome Sequencing Platform"/>
            <person name="Cuomo C."/>
            <person name="Litvintseva A."/>
            <person name="Chen Y."/>
            <person name="Heitman J."/>
            <person name="Sun S."/>
            <person name="Springer D."/>
            <person name="Dromer F."/>
            <person name="Young S.K."/>
            <person name="Zeng Q."/>
            <person name="Gargeya S."/>
            <person name="Fitzgerald M."/>
            <person name="Abouelleil A."/>
            <person name="Alvarado L."/>
            <person name="Berlin A.M."/>
            <person name="Chapman S.B."/>
            <person name="Dewar J."/>
            <person name="Goldberg J."/>
            <person name="Griggs A."/>
            <person name="Gujja S."/>
            <person name="Hansen M."/>
            <person name="Howarth C."/>
            <person name="Imamovic A."/>
            <person name="Larimer J."/>
            <person name="McCowan C."/>
            <person name="Murphy C."/>
            <person name="Pearson M."/>
            <person name="Priest M."/>
            <person name="Roberts A."/>
            <person name="Saif S."/>
            <person name="Shea T."/>
            <person name="Sykes S."/>
            <person name="Wortman J."/>
            <person name="Nusbaum C."/>
            <person name="Birren B."/>
        </authorList>
    </citation>
    <scope>NUCLEOTIDE SEQUENCE [LARGE SCALE GENOMIC DNA]</scope>
    <source>
        <strain evidence="9 10">CBS 10435</strain>
    </source>
</reference>
<dbReference type="InterPro" id="IPR052202">
    <property type="entry name" value="Yeast_MetPath_Reg"/>
</dbReference>
<keyword evidence="5" id="KW-0238">DNA-binding</keyword>
<proteinExistence type="predicted"/>
<evidence type="ECO:0000256" key="2">
    <source>
        <dbReference type="ARBA" id="ARBA00022723"/>
    </source>
</evidence>
<dbReference type="GO" id="GO:0008270">
    <property type="term" value="F:zinc ion binding"/>
    <property type="evidence" value="ECO:0007669"/>
    <property type="project" value="InterPro"/>
</dbReference>
<dbReference type="GO" id="GO:0006351">
    <property type="term" value="P:DNA-templated transcription"/>
    <property type="evidence" value="ECO:0007669"/>
    <property type="project" value="InterPro"/>
</dbReference>
<name>A0A1B9IEE9_9TREE</name>
<protein>
    <recommendedName>
        <fullName evidence="8">Xylanolytic transcriptional activator regulatory domain-containing protein</fullName>
    </recommendedName>
</protein>
<feature type="domain" description="Xylanolytic transcriptional activator regulatory" evidence="8">
    <location>
        <begin position="178"/>
        <end position="251"/>
    </location>
</feature>
<keyword evidence="4" id="KW-0805">Transcription regulation</keyword>
<dbReference type="GO" id="GO:0043565">
    <property type="term" value="F:sequence-specific DNA binding"/>
    <property type="evidence" value="ECO:0007669"/>
    <property type="project" value="TreeGrafter"/>
</dbReference>
<dbReference type="Proteomes" id="UP000092583">
    <property type="component" value="Unassembled WGS sequence"/>
</dbReference>
<evidence type="ECO:0000259" key="8">
    <source>
        <dbReference type="SMART" id="SM00906"/>
    </source>
</evidence>
<dbReference type="GO" id="GO:0045944">
    <property type="term" value="P:positive regulation of transcription by RNA polymerase II"/>
    <property type="evidence" value="ECO:0007669"/>
    <property type="project" value="TreeGrafter"/>
</dbReference>
<evidence type="ECO:0000256" key="6">
    <source>
        <dbReference type="ARBA" id="ARBA00023163"/>
    </source>
</evidence>
<dbReference type="GO" id="GO:0000981">
    <property type="term" value="F:DNA-binding transcription factor activity, RNA polymerase II-specific"/>
    <property type="evidence" value="ECO:0007669"/>
    <property type="project" value="TreeGrafter"/>
</dbReference>
<dbReference type="InterPro" id="IPR007219">
    <property type="entry name" value="XnlR_reg_dom"/>
</dbReference>
<dbReference type="AlphaFoldDB" id="A0A1B9IEE9"/>
<keyword evidence="6" id="KW-0804">Transcription</keyword>
<dbReference type="PANTHER" id="PTHR47782">
    <property type="entry name" value="ZN(II)2CYS6 TRANSCRIPTION FACTOR (EUROFUNG)-RELATED"/>
    <property type="match status" value="1"/>
</dbReference>
<dbReference type="OrthoDB" id="3364175at2759"/>
<evidence type="ECO:0000313" key="9">
    <source>
        <dbReference type="EMBL" id="OCF54009.1"/>
    </source>
</evidence>
<dbReference type="GO" id="GO:0005634">
    <property type="term" value="C:nucleus"/>
    <property type="evidence" value="ECO:0007669"/>
    <property type="project" value="UniProtKB-SubCell"/>
</dbReference>
<dbReference type="STRING" id="1331196.A0A1B9IEE9"/>
<gene>
    <name evidence="9" type="ORF">L486_08487</name>
</gene>
<keyword evidence="2" id="KW-0479">Metal-binding</keyword>